<reference evidence="2" key="1">
    <citation type="submission" date="2020-11" db="EMBL/GenBank/DDBJ databases">
        <authorList>
            <person name="Tran Van P."/>
        </authorList>
    </citation>
    <scope>NUCLEOTIDE SEQUENCE</scope>
</reference>
<dbReference type="Proteomes" id="UP000678499">
    <property type="component" value="Unassembled WGS sequence"/>
</dbReference>
<keyword evidence="3" id="KW-1185">Reference proteome</keyword>
<evidence type="ECO:0000313" key="3">
    <source>
        <dbReference type="Proteomes" id="UP000678499"/>
    </source>
</evidence>
<accession>A0A7R9BFS0</accession>
<sequence length="75" mass="8578">MLEQPKYDFDISRKRRDSGFNFRSGTIVVGIINMILLAPAGIIMGFIFYAPFSHFYFIQQGARTDQARDTLNGEL</sequence>
<dbReference type="EMBL" id="OA882291">
    <property type="protein sequence ID" value="CAD7274471.1"/>
    <property type="molecule type" value="Genomic_DNA"/>
</dbReference>
<gene>
    <name evidence="2" type="ORF">NMOB1V02_LOCUS2302</name>
</gene>
<protein>
    <submittedName>
        <fullName evidence="2">Uncharacterized protein</fullName>
    </submittedName>
</protein>
<keyword evidence="1" id="KW-1133">Transmembrane helix</keyword>
<evidence type="ECO:0000313" key="2">
    <source>
        <dbReference type="EMBL" id="CAD7274471.1"/>
    </source>
</evidence>
<keyword evidence="1" id="KW-0472">Membrane</keyword>
<name>A0A7R9BFS0_9CRUS</name>
<feature type="transmembrane region" description="Helical" evidence="1">
    <location>
        <begin position="20"/>
        <end position="49"/>
    </location>
</feature>
<keyword evidence="1" id="KW-0812">Transmembrane</keyword>
<dbReference type="EMBL" id="CAJPEX010000254">
    <property type="protein sequence ID" value="CAG0914623.1"/>
    <property type="molecule type" value="Genomic_DNA"/>
</dbReference>
<evidence type="ECO:0000256" key="1">
    <source>
        <dbReference type="SAM" id="Phobius"/>
    </source>
</evidence>
<dbReference type="AlphaFoldDB" id="A0A7R9BFS0"/>
<proteinExistence type="predicted"/>
<organism evidence="2">
    <name type="scientific">Notodromas monacha</name>
    <dbReference type="NCBI Taxonomy" id="399045"/>
    <lineage>
        <taxon>Eukaryota</taxon>
        <taxon>Metazoa</taxon>
        <taxon>Ecdysozoa</taxon>
        <taxon>Arthropoda</taxon>
        <taxon>Crustacea</taxon>
        <taxon>Oligostraca</taxon>
        <taxon>Ostracoda</taxon>
        <taxon>Podocopa</taxon>
        <taxon>Podocopida</taxon>
        <taxon>Cypridocopina</taxon>
        <taxon>Cypridoidea</taxon>
        <taxon>Cyprididae</taxon>
        <taxon>Notodromas</taxon>
    </lineage>
</organism>